<dbReference type="GO" id="GO:0005737">
    <property type="term" value="C:cytoplasm"/>
    <property type="evidence" value="ECO:0007669"/>
    <property type="project" value="UniProtKB-ARBA"/>
</dbReference>
<evidence type="ECO:0000256" key="2">
    <source>
        <dbReference type="SAM" id="Phobius"/>
    </source>
</evidence>
<reference evidence="4 5" key="1">
    <citation type="journal article" date="2019" name="Environ. Microbiol.">
        <title>At the nexus of three kingdoms: the genome of the mycorrhizal fungus Gigaspora margarita provides insights into plant, endobacterial and fungal interactions.</title>
        <authorList>
            <person name="Venice F."/>
            <person name="Ghignone S."/>
            <person name="Salvioli di Fossalunga A."/>
            <person name="Amselem J."/>
            <person name="Novero M."/>
            <person name="Xianan X."/>
            <person name="Sedzielewska Toro K."/>
            <person name="Morin E."/>
            <person name="Lipzen A."/>
            <person name="Grigoriev I.V."/>
            <person name="Henrissat B."/>
            <person name="Martin F.M."/>
            <person name="Bonfante P."/>
        </authorList>
    </citation>
    <scope>NUCLEOTIDE SEQUENCE [LARGE SCALE GENOMIC DNA]</scope>
    <source>
        <strain evidence="4 5">BEG34</strain>
    </source>
</reference>
<feature type="region of interest" description="Disordered" evidence="1">
    <location>
        <begin position="62"/>
        <end position="82"/>
    </location>
</feature>
<evidence type="ECO:0000313" key="5">
    <source>
        <dbReference type="Proteomes" id="UP000439903"/>
    </source>
</evidence>
<dbReference type="InterPro" id="IPR051213">
    <property type="entry name" value="START_lipid_transfer"/>
</dbReference>
<dbReference type="SUPFAM" id="SSF55961">
    <property type="entry name" value="Bet v1-like"/>
    <property type="match status" value="1"/>
</dbReference>
<dbReference type="Gene3D" id="3.30.530.20">
    <property type="match status" value="1"/>
</dbReference>
<keyword evidence="5" id="KW-1185">Reference proteome</keyword>
<dbReference type="Pfam" id="PF01852">
    <property type="entry name" value="START"/>
    <property type="match status" value="1"/>
</dbReference>
<feature type="transmembrane region" description="Helical" evidence="2">
    <location>
        <begin position="392"/>
        <end position="411"/>
    </location>
</feature>
<dbReference type="AlphaFoldDB" id="A0A8H3X493"/>
<dbReference type="InterPro" id="IPR002913">
    <property type="entry name" value="START_lipid-bd_dom"/>
</dbReference>
<dbReference type="PANTHER" id="PTHR19308:SF14">
    <property type="entry name" value="START DOMAIN-CONTAINING PROTEIN"/>
    <property type="match status" value="1"/>
</dbReference>
<organism evidence="4 5">
    <name type="scientific">Gigaspora margarita</name>
    <dbReference type="NCBI Taxonomy" id="4874"/>
    <lineage>
        <taxon>Eukaryota</taxon>
        <taxon>Fungi</taxon>
        <taxon>Fungi incertae sedis</taxon>
        <taxon>Mucoromycota</taxon>
        <taxon>Glomeromycotina</taxon>
        <taxon>Glomeromycetes</taxon>
        <taxon>Diversisporales</taxon>
        <taxon>Gigasporaceae</taxon>
        <taxon>Gigaspora</taxon>
    </lineage>
</organism>
<accession>A0A8H3X493</accession>
<dbReference type="SMART" id="SM00234">
    <property type="entry name" value="START"/>
    <property type="match status" value="1"/>
</dbReference>
<gene>
    <name evidence="4" type="ORF">F8M41_007927</name>
</gene>
<sequence>MGVSFDAFHFIFFQLTFFFAYHRLLGIPSLSSIVLDYLSRKLPPIVKHDVSSRSINPLEQATIEDTQSQQSPLQSTLQESSSKSKICDNSQLYSSMQTALLNLIDSDNSWHSLFESKRSDIKVYQNPAISDHCYKVSGTVNNTLETTFDFLADVKRRPEWDHLMQEGKLIEIIDENTTVQYIRMKASFPVSARDVVTLNHVAKLNDGRMMMTCKSIVHKSCPEIPGVIRLDCDCAGFVVAPINDQPNKCFVIQIANADPKGWIPKSILKLVSTRDMPASAKKLNILLTKMSPKDPCIFSSNFTPSLTPKAQSSIVSHVHERNIPNSDIPIITESPTKYEKRVRFLEQSLPSSETNNSIIKPPINSTSRSTFWKSFVQTICFIGKYFTKDKSVTSGIVVATTVFAFLALIRVKQLRNRSII</sequence>
<dbReference type="PANTHER" id="PTHR19308">
    <property type="entry name" value="PHOSPHATIDYLCHOLINE TRANSFER PROTEIN"/>
    <property type="match status" value="1"/>
</dbReference>
<evidence type="ECO:0000313" key="4">
    <source>
        <dbReference type="EMBL" id="KAF0412480.1"/>
    </source>
</evidence>
<proteinExistence type="predicted"/>
<keyword evidence="2" id="KW-1133">Transmembrane helix</keyword>
<name>A0A8H3X493_GIGMA</name>
<feature type="compositionally biased region" description="Low complexity" evidence="1">
    <location>
        <begin position="66"/>
        <end position="81"/>
    </location>
</feature>
<evidence type="ECO:0000256" key="1">
    <source>
        <dbReference type="SAM" id="MobiDB-lite"/>
    </source>
</evidence>
<feature type="domain" description="START" evidence="3">
    <location>
        <begin position="106"/>
        <end position="269"/>
    </location>
</feature>
<keyword evidence="2" id="KW-0812">Transmembrane</keyword>
<dbReference type="InterPro" id="IPR023393">
    <property type="entry name" value="START-like_dom_sf"/>
</dbReference>
<keyword evidence="2" id="KW-0472">Membrane</keyword>
<dbReference type="Proteomes" id="UP000439903">
    <property type="component" value="Unassembled WGS sequence"/>
</dbReference>
<evidence type="ECO:0000259" key="3">
    <source>
        <dbReference type="PROSITE" id="PS50848"/>
    </source>
</evidence>
<dbReference type="OrthoDB" id="333905at2759"/>
<comment type="caution">
    <text evidence="4">The sequence shown here is derived from an EMBL/GenBank/DDBJ whole genome shotgun (WGS) entry which is preliminary data.</text>
</comment>
<dbReference type="CDD" id="cd00177">
    <property type="entry name" value="START"/>
    <property type="match status" value="1"/>
</dbReference>
<dbReference type="EMBL" id="WTPW01001813">
    <property type="protein sequence ID" value="KAF0412480.1"/>
    <property type="molecule type" value="Genomic_DNA"/>
</dbReference>
<dbReference type="PROSITE" id="PS50848">
    <property type="entry name" value="START"/>
    <property type="match status" value="1"/>
</dbReference>
<dbReference type="GO" id="GO:0008289">
    <property type="term" value="F:lipid binding"/>
    <property type="evidence" value="ECO:0007669"/>
    <property type="project" value="InterPro"/>
</dbReference>
<protein>
    <submittedName>
        <fullName evidence="4">Bet v1-like protein</fullName>
    </submittedName>
</protein>